<dbReference type="SUPFAM" id="SSF52058">
    <property type="entry name" value="L domain-like"/>
    <property type="match status" value="1"/>
</dbReference>
<organism evidence="3 4">
    <name type="scientific">Fraxinus pennsylvanica</name>
    <dbReference type="NCBI Taxonomy" id="56036"/>
    <lineage>
        <taxon>Eukaryota</taxon>
        <taxon>Viridiplantae</taxon>
        <taxon>Streptophyta</taxon>
        <taxon>Embryophyta</taxon>
        <taxon>Tracheophyta</taxon>
        <taxon>Spermatophyta</taxon>
        <taxon>Magnoliopsida</taxon>
        <taxon>eudicotyledons</taxon>
        <taxon>Gunneridae</taxon>
        <taxon>Pentapetalae</taxon>
        <taxon>asterids</taxon>
        <taxon>lamiids</taxon>
        <taxon>Lamiales</taxon>
        <taxon>Oleaceae</taxon>
        <taxon>Oleeae</taxon>
        <taxon>Fraxinus</taxon>
    </lineage>
</organism>
<dbReference type="Proteomes" id="UP000834106">
    <property type="component" value="Chromosome 19"/>
</dbReference>
<sequence>MLSDRNLIQVFEINLDGRVESCRIHDLLRALCIEMANENNFFCIRHNIQSNSFSTLRRLTIDNTIQYSFSISKTPKLRVLLCFSNSGEEWSWIPDEIGNLSSLTYFKLSGTFKRIPLTIRNLKKLVTLDISRAEFGIFPRTIFRMKYLKHLLCCYVYEFESNICTYLNVRNEVYLPNMETLDYVPGTIFKASSLHKFSNLRKLNLIVINDQHIDVISGKTPISEKLQHLQLNLSQKFERLNLSHYDHLAKLILKGRPATPLRLDTIEFPPNLINFSILGLNLTKDSMKVLKELPRLKILSLEGCIQRRSIKLDFS</sequence>
<evidence type="ECO:0000313" key="4">
    <source>
        <dbReference type="Proteomes" id="UP000834106"/>
    </source>
</evidence>
<dbReference type="InterPro" id="IPR032675">
    <property type="entry name" value="LRR_dom_sf"/>
</dbReference>
<feature type="domain" description="Disease resistance R13L4/SHOC-2-like LRR" evidence="2">
    <location>
        <begin position="62"/>
        <end position="305"/>
    </location>
</feature>
<dbReference type="PANTHER" id="PTHR23155">
    <property type="entry name" value="DISEASE RESISTANCE PROTEIN RP"/>
    <property type="match status" value="1"/>
</dbReference>
<dbReference type="Pfam" id="PF23598">
    <property type="entry name" value="LRR_14"/>
    <property type="match status" value="1"/>
</dbReference>
<protein>
    <recommendedName>
        <fullName evidence="2">Disease resistance R13L4/SHOC-2-like LRR domain-containing protein</fullName>
    </recommendedName>
</protein>
<keyword evidence="1" id="KW-0677">Repeat</keyword>
<dbReference type="EMBL" id="OU503054">
    <property type="protein sequence ID" value="CAI9783045.1"/>
    <property type="molecule type" value="Genomic_DNA"/>
</dbReference>
<proteinExistence type="predicted"/>
<dbReference type="InterPro" id="IPR044974">
    <property type="entry name" value="Disease_R_plants"/>
</dbReference>
<dbReference type="Gene3D" id="3.80.10.10">
    <property type="entry name" value="Ribonuclease Inhibitor"/>
    <property type="match status" value="1"/>
</dbReference>
<reference evidence="3" key="1">
    <citation type="submission" date="2023-05" db="EMBL/GenBank/DDBJ databases">
        <authorList>
            <person name="Huff M."/>
        </authorList>
    </citation>
    <scope>NUCLEOTIDE SEQUENCE</scope>
</reference>
<evidence type="ECO:0000256" key="1">
    <source>
        <dbReference type="ARBA" id="ARBA00022737"/>
    </source>
</evidence>
<dbReference type="InterPro" id="IPR055414">
    <property type="entry name" value="LRR_R13L4/SHOC2-like"/>
</dbReference>
<dbReference type="GO" id="GO:0098542">
    <property type="term" value="P:defense response to other organism"/>
    <property type="evidence" value="ECO:0007669"/>
    <property type="project" value="TreeGrafter"/>
</dbReference>
<dbReference type="AlphaFoldDB" id="A0AAD2AD81"/>
<accession>A0AAD2AD81</accession>
<evidence type="ECO:0000313" key="3">
    <source>
        <dbReference type="EMBL" id="CAI9783045.1"/>
    </source>
</evidence>
<name>A0AAD2AD81_9LAMI</name>
<dbReference type="PANTHER" id="PTHR23155:SF1238">
    <property type="entry name" value="TOMV SUSCEPTIBLE PROTEIN TM-2"/>
    <property type="match status" value="1"/>
</dbReference>
<keyword evidence="4" id="KW-1185">Reference proteome</keyword>
<gene>
    <name evidence="3" type="ORF">FPE_LOCUS30475</name>
</gene>
<evidence type="ECO:0000259" key="2">
    <source>
        <dbReference type="Pfam" id="PF23598"/>
    </source>
</evidence>